<protein>
    <recommendedName>
        <fullName evidence="2">small monomeric GTPase</fullName>
        <ecNumber evidence="2">3.6.5.2</ecNumber>
    </recommendedName>
</protein>
<evidence type="ECO:0000256" key="3">
    <source>
        <dbReference type="ARBA" id="ARBA00022801"/>
    </source>
</evidence>
<accession>A0AAD7I840</accession>
<dbReference type="Pfam" id="PF00071">
    <property type="entry name" value="Ras"/>
    <property type="match status" value="1"/>
</dbReference>
<dbReference type="GO" id="GO:0003925">
    <property type="term" value="F:G protein activity"/>
    <property type="evidence" value="ECO:0007669"/>
    <property type="project" value="UniProtKB-EC"/>
</dbReference>
<proteinExistence type="inferred from homology"/>
<dbReference type="Proteomes" id="UP001215280">
    <property type="component" value="Unassembled WGS sequence"/>
</dbReference>
<dbReference type="SUPFAM" id="SSF52540">
    <property type="entry name" value="P-loop containing nucleoside triphosphate hydrolases"/>
    <property type="match status" value="1"/>
</dbReference>
<dbReference type="SMART" id="SM00175">
    <property type="entry name" value="RAB"/>
    <property type="match status" value="1"/>
</dbReference>
<reference evidence="5" key="1">
    <citation type="submission" date="2023-03" db="EMBL/GenBank/DDBJ databases">
        <title>Massive genome expansion in bonnet fungi (Mycena s.s.) driven by repeated elements and novel gene families across ecological guilds.</title>
        <authorList>
            <consortium name="Lawrence Berkeley National Laboratory"/>
            <person name="Harder C.B."/>
            <person name="Miyauchi S."/>
            <person name="Viragh M."/>
            <person name="Kuo A."/>
            <person name="Thoen E."/>
            <person name="Andreopoulos B."/>
            <person name="Lu D."/>
            <person name="Skrede I."/>
            <person name="Drula E."/>
            <person name="Henrissat B."/>
            <person name="Morin E."/>
            <person name="Kohler A."/>
            <person name="Barry K."/>
            <person name="LaButti K."/>
            <person name="Morin E."/>
            <person name="Salamov A."/>
            <person name="Lipzen A."/>
            <person name="Mereny Z."/>
            <person name="Hegedus B."/>
            <person name="Baldrian P."/>
            <person name="Stursova M."/>
            <person name="Weitz H."/>
            <person name="Taylor A."/>
            <person name="Grigoriev I.V."/>
            <person name="Nagy L.G."/>
            <person name="Martin F."/>
            <person name="Kauserud H."/>
        </authorList>
    </citation>
    <scope>NUCLEOTIDE SEQUENCE</scope>
    <source>
        <strain evidence="5">CBHHK188m</strain>
    </source>
</reference>
<name>A0AAD7I840_9AGAR</name>
<dbReference type="PROSITE" id="PS51421">
    <property type="entry name" value="RAS"/>
    <property type="match status" value="1"/>
</dbReference>
<dbReference type="InterPro" id="IPR001806">
    <property type="entry name" value="Small_GTPase"/>
</dbReference>
<dbReference type="EC" id="3.6.5.2" evidence="2"/>
<sequence length="122" mass="13800">MDNWRITFLGADSVGNTALATHRVCDPDDVDYRRQFAVDDHMCLVEIIDPREGQGFVLMYSITSRESFDAVGAFHQSIQRIKGENPIMLLVGTKCDKSFEHEVSVEEGVSLAKLERARLRIL</sequence>
<dbReference type="PANTHER" id="PTHR45704">
    <property type="entry name" value="RAS-LIKE FAMILY MEMBER 11"/>
    <property type="match status" value="1"/>
</dbReference>
<keyword evidence="6" id="KW-1185">Reference proteome</keyword>
<comment type="caution">
    <text evidence="5">The sequence shown here is derived from an EMBL/GenBank/DDBJ whole genome shotgun (WGS) entry which is preliminary data.</text>
</comment>
<evidence type="ECO:0000256" key="2">
    <source>
        <dbReference type="ARBA" id="ARBA00011984"/>
    </source>
</evidence>
<evidence type="ECO:0000256" key="4">
    <source>
        <dbReference type="ARBA" id="ARBA00048098"/>
    </source>
</evidence>
<evidence type="ECO:0000313" key="6">
    <source>
        <dbReference type="Proteomes" id="UP001215280"/>
    </source>
</evidence>
<keyword evidence="3 5" id="KW-0378">Hydrolase</keyword>
<evidence type="ECO:0000256" key="1">
    <source>
        <dbReference type="ARBA" id="ARBA00008344"/>
    </source>
</evidence>
<dbReference type="InterPro" id="IPR051065">
    <property type="entry name" value="Ras-related_GTPase"/>
</dbReference>
<gene>
    <name evidence="5" type="ORF">DFH07DRAFT_985716</name>
</gene>
<dbReference type="SMART" id="SM00173">
    <property type="entry name" value="RAS"/>
    <property type="match status" value="1"/>
</dbReference>
<evidence type="ECO:0000313" key="5">
    <source>
        <dbReference type="EMBL" id="KAJ7737146.1"/>
    </source>
</evidence>
<dbReference type="InterPro" id="IPR027417">
    <property type="entry name" value="P-loop_NTPase"/>
</dbReference>
<dbReference type="AlphaFoldDB" id="A0AAD7I840"/>
<dbReference type="Gene3D" id="3.40.50.300">
    <property type="entry name" value="P-loop containing nucleotide triphosphate hydrolases"/>
    <property type="match status" value="1"/>
</dbReference>
<comment type="catalytic activity">
    <reaction evidence="4">
        <text>GTP + H2O = GDP + phosphate + H(+)</text>
        <dbReference type="Rhea" id="RHEA:19669"/>
        <dbReference type="ChEBI" id="CHEBI:15377"/>
        <dbReference type="ChEBI" id="CHEBI:15378"/>
        <dbReference type="ChEBI" id="CHEBI:37565"/>
        <dbReference type="ChEBI" id="CHEBI:43474"/>
        <dbReference type="ChEBI" id="CHEBI:58189"/>
        <dbReference type="EC" id="3.6.5.2"/>
    </reaction>
</comment>
<dbReference type="GO" id="GO:0005525">
    <property type="term" value="F:GTP binding"/>
    <property type="evidence" value="ECO:0007669"/>
    <property type="project" value="InterPro"/>
</dbReference>
<comment type="similarity">
    <text evidence="1">Belongs to the small GTPase superfamily. Ras family.</text>
</comment>
<dbReference type="EMBL" id="JARJLG010000145">
    <property type="protein sequence ID" value="KAJ7737146.1"/>
    <property type="molecule type" value="Genomic_DNA"/>
</dbReference>
<organism evidence="5 6">
    <name type="scientific">Mycena maculata</name>
    <dbReference type="NCBI Taxonomy" id="230809"/>
    <lineage>
        <taxon>Eukaryota</taxon>
        <taxon>Fungi</taxon>
        <taxon>Dikarya</taxon>
        <taxon>Basidiomycota</taxon>
        <taxon>Agaricomycotina</taxon>
        <taxon>Agaricomycetes</taxon>
        <taxon>Agaricomycetidae</taxon>
        <taxon>Agaricales</taxon>
        <taxon>Marasmiineae</taxon>
        <taxon>Mycenaceae</taxon>
        <taxon>Mycena</taxon>
    </lineage>
</organism>